<comment type="caution">
    <text evidence="1">The sequence shown here is derived from an EMBL/GenBank/DDBJ whole genome shotgun (WGS) entry which is preliminary data.</text>
</comment>
<gene>
    <name evidence="1" type="ORF">JCM19239_6027</name>
</gene>
<dbReference type="Proteomes" id="UP000029223">
    <property type="component" value="Unassembled WGS sequence"/>
</dbReference>
<name>A0ABQ0JLP8_9VIBR</name>
<sequence length="54" mass="5891">MTLLQVIAELPKDDASLYTSSGAPKAEVLSEKLGRNVSAAERDEAWTEYQAQHA</sequence>
<protein>
    <submittedName>
        <fullName evidence="1">Uncharacterized protein</fullName>
    </submittedName>
</protein>
<proteinExistence type="predicted"/>
<dbReference type="EMBL" id="BBMS01000071">
    <property type="protein sequence ID" value="GAL29679.1"/>
    <property type="molecule type" value="Genomic_DNA"/>
</dbReference>
<evidence type="ECO:0000313" key="2">
    <source>
        <dbReference type="Proteomes" id="UP000029223"/>
    </source>
</evidence>
<organism evidence="1 2">
    <name type="scientific">Vibrio variabilis</name>
    <dbReference type="NCBI Taxonomy" id="990271"/>
    <lineage>
        <taxon>Bacteria</taxon>
        <taxon>Pseudomonadati</taxon>
        <taxon>Pseudomonadota</taxon>
        <taxon>Gammaproteobacteria</taxon>
        <taxon>Vibrionales</taxon>
        <taxon>Vibrionaceae</taxon>
        <taxon>Vibrio</taxon>
    </lineage>
</organism>
<keyword evidence="2" id="KW-1185">Reference proteome</keyword>
<reference evidence="2" key="2">
    <citation type="submission" date="2014-09" db="EMBL/GenBank/DDBJ databases">
        <authorList>
            <consortium name="NBRP consortium"/>
            <person name="Sawabe T."/>
            <person name="Meirelles P."/>
            <person name="Nakanishi M."/>
            <person name="Sayaka M."/>
            <person name="Hattori M."/>
            <person name="Ohkuma M."/>
        </authorList>
    </citation>
    <scope>NUCLEOTIDE SEQUENCE [LARGE SCALE GENOMIC DNA]</scope>
    <source>
        <strain evidence="2">JCM 19239</strain>
    </source>
</reference>
<reference evidence="2" key="1">
    <citation type="submission" date="2014-09" db="EMBL/GenBank/DDBJ databases">
        <title>Vibrio variabilis JCM 19239. (C206) whole genome shotgun sequence.</title>
        <authorList>
            <person name="Sawabe T."/>
            <person name="Meirelles P."/>
            <person name="Nakanishi M."/>
            <person name="Sayaka M."/>
            <person name="Hattori M."/>
            <person name="Ohkuma M."/>
        </authorList>
    </citation>
    <scope>NUCLEOTIDE SEQUENCE [LARGE SCALE GENOMIC DNA]</scope>
    <source>
        <strain evidence="2">JCM 19239</strain>
    </source>
</reference>
<evidence type="ECO:0000313" key="1">
    <source>
        <dbReference type="EMBL" id="GAL29679.1"/>
    </source>
</evidence>
<accession>A0ABQ0JLP8</accession>